<dbReference type="InterPro" id="IPR026040">
    <property type="entry name" value="HyI-like"/>
</dbReference>
<feature type="active site" description="Proton donor/acceptor" evidence="3">
    <location>
        <position position="234"/>
    </location>
</feature>
<feature type="domain" description="Xylose isomerase-like TIM barrel" evidence="4">
    <location>
        <begin position="21"/>
        <end position="249"/>
    </location>
</feature>
<dbReference type="PANTHER" id="PTHR43489">
    <property type="entry name" value="ISOMERASE"/>
    <property type="match status" value="1"/>
</dbReference>
<keyword evidence="5" id="KW-0670">Pyruvate</keyword>
<keyword evidence="1 2" id="KW-0413">Isomerase</keyword>
<dbReference type="RefSeq" id="WP_149774200.1">
    <property type="nucleotide sequence ID" value="NZ_FQVK01000001.1"/>
</dbReference>
<dbReference type="GO" id="GO:0008903">
    <property type="term" value="F:hydroxypyruvate isomerase activity"/>
    <property type="evidence" value="ECO:0007669"/>
    <property type="project" value="TreeGrafter"/>
</dbReference>
<dbReference type="Proteomes" id="UP000325134">
    <property type="component" value="Unassembled WGS sequence"/>
</dbReference>
<accession>A0A1M4SPB5</accession>
<dbReference type="GO" id="GO:0046487">
    <property type="term" value="P:glyoxylate metabolic process"/>
    <property type="evidence" value="ECO:0007669"/>
    <property type="project" value="TreeGrafter"/>
</dbReference>
<name>A0A1M4SPB5_9RHOB</name>
<dbReference type="EMBL" id="FQVK01000001">
    <property type="protein sequence ID" value="SHE33787.1"/>
    <property type="molecule type" value="Genomic_DNA"/>
</dbReference>
<dbReference type="InterPro" id="IPR036237">
    <property type="entry name" value="Xyl_isomerase-like_sf"/>
</dbReference>
<evidence type="ECO:0000313" key="6">
    <source>
        <dbReference type="Proteomes" id="UP000325134"/>
    </source>
</evidence>
<evidence type="ECO:0000313" key="5">
    <source>
        <dbReference type="EMBL" id="SHE33787.1"/>
    </source>
</evidence>
<protein>
    <submittedName>
        <fullName evidence="5">Hydroxypyruvate isomerase</fullName>
    </submittedName>
</protein>
<dbReference type="PANTHER" id="PTHR43489:SF6">
    <property type="entry name" value="HYDROXYPYRUVATE ISOMERASE-RELATED"/>
    <property type="match status" value="1"/>
</dbReference>
<comment type="similarity">
    <text evidence="2">Belongs to the hyi family.</text>
</comment>
<feature type="active site" description="Proton donor/acceptor" evidence="3">
    <location>
        <position position="137"/>
    </location>
</feature>
<gene>
    <name evidence="5" type="ORF">SAMN05444279_101201</name>
</gene>
<dbReference type="PIRSF" id="PIRSF006241">
    <property type="entry name" value="HyI"/>
    <property type="match status" value="1"/>
</dbReference>
<dbReference type="InterPro" id="IPR013022">
    <property type="entry name" value="Xyl_isomerase-like_TIM-brl"/>
</dbReference>
<proteinExistence type="inferred from homology"/>
<dbReference type="Gene3D" id="3.20.20.150">
    <property type="entry name" value="Divalent-metal-dependent TIM barrel enzymes"/>
    <property type="match status" value="1"/>
</dbReference>
<evidence type="ECO:0000256" key="2">
    <source>
        <dbReference type="PIRNR" id="PIRNR006241"/>
    </source>
</evidence>
<dbReference type="AlphaFoldDB" id="A0A1M4SPB5"/>
<evidence type="ECO:0000259" key="4">
    <source>
        <dbReference type="Pfam" id="PF01261"/>
    </source>
</evidence>
<dbReference type="Pfam" id="PF01261">
    <property type="entry name" value="AP_endonuc_2"/>
    <property type="match status" value="1"/>
</dbReference>
<reference evidence="5 6" key="1">
    <citation type="submission" date="2016-11" db="EMBL/GenBank/DDBJ databases">
        <authorList>
            <person name="Varghese N."/>
            <person name="Submissions S."/>
        </authorList>
    </citation>
    <scope>NUCLEOTIDE SEQUENCE [LARGE SCALE GENOMIC DNA]</scope>
    <source>
        <strain evidence="5 6">DSM 29341</strain>
    </source>
</reference>
<dbReference type="SUPFAM" id="SSF51658">
    <property type="entry name" value="Xylose isomerase-like"/>
    <property type="match status" value="1"/>
</dbReference>
<organism evidence="5 6">
    <name type="scientific">Ruegeria intermedia</name>
    <dbReference type="NCBI Taxonomy" id="996115"/>
    <lineage>
        <taxon>Bacteria</taxon>
        <taxon>Pseudomonadati</taxon>
        <taxon>Pseudomonadota</taxon>
        <taxon>Alphaproteobacteria</taxon>
        <taxon>Rhodobacterales</taxon>
        <taxon>Roseobacteraceae</taxon>
        <taxon>Ruegeria</taxon>
    </lineage>
</organism>
<evidence type="ECO:0000256" key="1">
    <source>
        <dbReference type="ARBA" id="ARBA00023235"/>
    </source>
</evidence>
<dbReference type="InterPro" id="IPR050417">
    <property type="entry name" value="Sugar_Epim/Isomerase"/>
</dbReference>
<dbReference type="OrthoDB" id="9786584at2"/>
<keyword evidence="6" id="KW-1185">Reference proteome</keyword>
<evidence type="ECO:0000256" key="3">
    <source>
        <dbReference type="PIRSR" id="PIRSR006241-50"/>
    </source>
</evidence>
<sequence>MPRFAANISLLFAELPYLDRFKAAADAGFKAVEILFPYDLAAKETRRALLANGLDLVLINAPPPNYAGGQPGYAAVPGGEGRFQSDIRRVLRYAEALKPGLIHVMAGYASGADAQDCFMRNLQWAADFAPHQRFTIEPLNPVSQPGYFLNDYDLAAACLDRIDRPNVGLQFDSFHARMIHGDAQAVWDRFRGRIVHIQIGSAPDRSEPGRDETDFPALFAAIDDSGYDGWVSAEYTPSTRRTASSLRWMQ</sequence>